<dbReference type="Pfam" id="PF07729">
    <property type="entry name" value="FCD"/>
    <property type="match status" value="1"/>
</dbReference>
<reference evidence="6" key="1">
    <citation type="submission" date="2016-10" db="EMBL/GenBank/DDBJ databases">
        <authorList>
            <person name="Varghese N."/>
            <person name="Submissions S."/>
        </authorList>
    </citation>
    <scope>NUCLEOTIDE SEQUENCE [LARGE SCALE GENOMIC DNA]</scope>
    <source>
        <strain evidence="6">DSM 26921</strain>
    </source>
</reference>
<evidence type="ECO:0000313" key="5">
    <source>
        <dbReference type="EMBL" id="SFR45717.1"/>
    </source>
</evidence>
<protein>
    <submittedName>
        <fullName evidence="5">Transcriptional regulator, GntR family</fullName>
    </submittedName>
</protein>
<dbReference type="PROSITE" id="PS50949">
    <property type="entry name" value="HTH_GNTR"/>
    <property type="match status" value="1"/>
</dbReference>
<dbReference type="InterPro" id="IPR036388">
    <property type="entry name" value="WH-like_DNA-bd_sf"/>
</dbReference>
<dbReference type="InterPro" id="IPR008920">
    <property type="entry name" value="TF_FadR/GntR_C"/>
</dbReference>
<dbReference type="AlphaFoldDB" id="A0A1I6GUI2"/>
<dbReference type="SMART" id="SM00345">
    <property type="entry name" value="HTH_GNTR"/>
    <property type="match status" value="1"/>
</dbReference>
<dbReference type="PANTHER" id="PTHR43537">
    <property type="entry name" value="TRANSCRIPTIONAL REGULATOR, GNTR FAMILY"/>
    <property type="match status" value="1"/>
</dbReference>
<dbReference type="SUPFAM" id="SSF46785">
    <property type="entry name" value="Winged helix' DNA-binding domain"/>
    <property type="match status" value="1"/>
</dbReference>
<dbReference type="EMBL" id="FOYO01000001">
    <property type="protein sequence ID" value="SFR45717.1"/>
    <property type="molecule type" value="Genomic_DNA"/>
</dbReference>
<dbReference type="InterPro" id="IPR000524">
    <property type="entry name" value="Tscrpt_reg_HTH_GntR"/>
</dbReference>
<sequence>MPTVARVKERRTSVDVVFDHLYKSIVTLDLLPGDKISEAEIAAQFEVSRQPVRDAFSRLENLDLLLIRPQKATEVKRFSLHEITKSRFVRASVEAEVLRRAAKIATSADGLSLDAALAKQAQAVADGNYQEFGKLDYAFHKELCKIAKVEFAFEVISFEKANVDRLCMLSLSKEDRMEQLLEDHRAIADRVKAGDAHGAVEVGMVHLSRLDATIDAIFERNPDYFDT</sequence>
<dbReference type="Gene3D" id="1.10.10.10">
    <property type="entry name" value="Winged helix-like DNA-binding domain superfamily/Winged helix DNA-binding domain"/>
    <property type="match status" value="1"/>
</dbReference>
<keyword evidence="2" id="KW-0238">DNA-binding</keyword>
<dbReference type="PANTHER" id="PTHR43537:SF5">
    <property type="entry name" value="UXU OPERON TRANSCRIPTIONAL REGULATOR"/>
    <property type="match status" value="1"/>
</dbReference>
<gene>
    <name evidence="5" type="ORF">SAMN04488002_1988</name>
</gene>
<proteinExistence type="predicted"/>
<evidence type="ECO:0000313" key="6">
    <source>
        <dbReference type="Proteomes" id="UP000199658"/>
    </source>
</evidence>
<dbReference type="OrthoDB" id="9788098at2"/>
<dbReference type="Pfam" id="PF00392">
    <property type="entry name" value="GntR"/>
    <property type="match status" value="1"/>
</dbReference>
<evidence type="ECO:0000256" key="3">
    <source>
        <dbReference type="ARBA" id="ARBA00023163"/>
    </source>
</evidence>
<evidence type="ECO:0000256" key="2">
    <source>
        <dbReference type="ARBA" id="ARBA00023125"/>
    </source>
</evidence>
<dbReference type="InterPro" id="IPR011711">
    <property type="entry name" value="GntR_C"/>
</dbReference>
<dbReference type="GO" id="GO:0003677">
    <property type="term" value="F:DNA binding"/>
    <property type="evidence" value="ECO:0007669"/>
    <property type="project" value="UniProtKB-KW"/>
</dbReference>
<organism evidence="5 6">
    <name type="scientific">Litoreibacter janthinus</name>
    <dbReference type="NCBI Taxonomy" id="670154"/>
    <lineage>
        <taxon>Bacteria</taxon>
        <taxon>Pseudomonadati</taxon>
        <taxon>Pseudomonadota</taxon>
        <taxon>Alphaproteobacteria</taxon>
        <taxon>Rhodobacterales</taxon>
        <taxon>Roseobacteraceae</taxon>
        <taxon>Litoreibacter</taxon>
    </lineage>
</organism>
<evidence type="ECO:0000259" key="4">
    <source>
        <dbReference type="PROSITE" id="PS50949"/>
    </source>
</evidence>
<dbReference type="SUPFAM" id="SSF48008">
    <property type="entry name" value="GntR ligand-binding domain-like"/>
    <property type="match status" value="1"/>
</dbReference>
<name>A0A1I6GUI2_9RHOB</name>
<feature type="domain" description="HTH gntR-type" evidence="4">
    <location>
        <begin position="11"/>
        <end position="78"/>
    </location>
</feature>
<keyword evidence="3" id="KW-0804">Transcription</keyword>
<keyword evidence="6" id="KW-1185">Reference proteome</keyword>
<dbReference type="STRING" id="670154.SAMN04488002_1988"/>
<dbReference type="InterPro" id="IPR036390">
    <property type="entry name" value="WH_DNA-bd_sf"/>
</dbReference>
<dbReference type="Proteomes" id="UP000199658">
    <property type="component" value="Unassembled WGS sequence"/>
</dbReference>
<dbReference type="GO" id="GO:0003700">
    <property type="term" value="F:DNA-binding transcription factor activity"/>
    <property type="evidence" value="ECO:0007669"/>
    <property type="project" value="InterPro"/>
</dbReference>
<evidence type="ECO:0000256" key="1">
    <source>
        <dbReference type="ARBA" id="ARBA00023015"/>
    </source>
</evidence>
<accession>A0A1I6GUI2</accession>
<keyword evidence="1" id="KW-0805">Transcription regulation</keyword>
<dbReference type="Gene3D" id="1.20.120.530">
    <property type="entry name" value="GntR ligand-binding domain-like"/>
    <property type="match status" value="1"/>
</dbReference>
<dbReference type="SMART" id="SM00895">
    <property type="entry name" value="FCD"/>
    <property type="match status" value="1"/>
</dbReference>
<dbReference type="RefSeq" id="WP_090216092.1">
    <property type="nucleotide sequence ID" value="NZ_FOYO01000001.1"/>
</dbReference>